<dbReference type="SUPFAM" id="SSF141371">
    <property type="entry name" value="PilZ domain-like"/>
    <property type="match status" value="1"/>
</dbReference>
<reference evidence="2" key="2">
    <citation type="submission" date="2006-01" db="EMBL/GenBank/DDBJ databases">
        <authorList>
            <person name="Genoscope"/>
        </authorList>
    </citation>
    <scope>NUCLEOTIDE SEQUENCE</scope>
</reference>
<reference evidence="2" key="1">
    <citation type="journal article" date="2006" name="Nature">
        <title>Deciphering the evolution and metabolism of an anammox bacterium from a community genome.</title>
        <authorList>
            <person name="Strous M."/>
            <person name="Pelletier E."/>
            <person name="Mangenot S."/>
            <person name="Rattei T."/>
            <person name="Lehner A."/>
            <person name="Taylor M.W."/>
            <person name="Horn M."/>
            <person name="Daims H."/>
            <person name="Bartol-Mavel D."/>
            <person name="Wincker P."/>
            <person name="Barbe V."/>
            <person name="Fonknechten N."/>
            <person name="Vallenet D."/>
            <person name="Segurens B."/>
            <person name="Schenowitz-Truong C."/>
            <person name="Medigue C."/>
            <person name="Collingro A."/>
            <person name="Snel B."/>
            <person name="Dutilh B.E."/>
            <person name="OpDenCamp H.J.M."/>
            <person name="vanDerDrift C."/>
            <person name="Cirpus I."/>
            <person name="vanDePas-Schoonen K.T."/>
            <person name="Harhangi H.R."/>
            <person name="vanNiftrik L."/>
            <person name="Schmid M."/>
            <person name="Keltjens J."/>
            <person name="vanDeVossenberg J."/>
            <person name="Kartal B."/>
            <person name="Meier H."/>
            <person name="Frishman D."/>
            <person name="Huynen M.A."/>
            <person name="Mewes H."/>
            <person name="Weissenbach J."/>
            <person name="Jetten M.S.M."/>
            <person name="Wagner M."/>
            <person name="LePaslier D."/>
        </authorList>
    </citation>
    <scope>NUCLEOTIDE SEQUENCE</scope>
</reference>
<dbReference type="AlphaFoldDB" id="Q1Q5Z6"/>
<organism evidence="2">
    <name type="scientific">Kuenenia stuttgartiensis</name>
    <dbReference type="NCBI Taxonomy" id="174633"/>
    <lineage>
        <taxon>Bacteria</taxon>
        <taxon>Pseudomonadati</taxon>
        <taxon>Planctomycetota</taxon>
        <taxon>Candidatus Brocadiia</taxon>
        <taxon>Candidatus Brocadiales</taxon>
        <taxon>Candidatus Brocadiaceae</taxon>
        <taxon>Candidatus Kuenenia</taxon>
    </lineage>
</organism>
<evidence type="ECO:0000313" key="2">
    <source>
        <dbReference type="EMBL" id="CAJ72997.1"/>
    </source>
</evidence>
<proteinExistence type="predicted"/>
<dbReference type="Pfam" id="PF07238">
    <property type="entry name" value="PilZ"/>
    <property type="match status" value="1"/>
</dbReference>
<accession>Q1Q5Z6</accession>
<feature type="domain" description="PilZ" evidence="1">
    <location>
        <begin position="9"/>
        <end position="116"/>
    </location>
</feature>
<dbReference type="EMBL" id="CT573071">
    <property type="protein sequence ID" value="CAJ72997.1"/>
    <property type="molecule type" value="Genomic_DNA"/>
</dbReference>
<dbReference type="GO" id="GO:0035438">
    <property type="term" value="F:cyclic-di-GMP binding"/>
    <property type="evidence" value="ECO:0007669"/>
    <property type="project" value="InterPro"/>
</dbReference>
<sequence>MKENNDFEQRREHQRINTCILVIISAYYNSLEGMILNLSCGGAHCVLEEFLPLKTKVQIAFKLPMSTFESHQLRLQGTAIRIDHSTKTNAYDSYKFAVQFGEVPPYEKKIIEDYIAEKKKNDDNQLKDFMR</sequence>
<dbReference type="InterPro" id="IPR009875">
    <property type="entry name" value="PilZ_domain"/>
</dbReference>
<protein>
    <recommendedName>
        <fullName evidence="1">PilZ domain-containing protein</fullName>
    </recommendedName>
</protein>
<dbReference type="Gene3D" id="2.40.10.220">
    <property type="entry name" value="predicted glycosyltransferase like domains"/>
    <property type="match status" value="1"/>
</dbReference>
<name>Q1Q5Z6_KUEST</name>
<evidence type="ECO:0000259" key="1">
    <source>
        <dbReference type="Pfam" id="PF07238"/>
    </source>
</evidence>
<gene>
    <name evidence="2" type="ORF">kuste2252</name>
</gene>